<accession>A0A4P6ELR0</accession>
<dbReference type="Proteomes" id="UP000291758">
    <property type="component" value="Chromosome"/>
</dbReference>
<evidence type="ECO:0000313" key="2">
    <source>
        <dbReference type="Proteomes" id="UP000291758"/>
    </source>
</evidence>
<keyword evidence="2" id="KW-1185">Reference proteome</keyword>
<dbReference type="KEGG" id="xyl:ET495_08090"/>
<dbReference type="OrthoDB" id="3817559at2"/>
<name>A0A4P6ELR0_9MICO</name>
<reference evidence="1 2" key="1">
    <citation type="submission" date="2019-01" db="EMBL/GenBank/DDBJ databases">
        <title>Genome sequencing of strain 2JSPR-7.</title>
        <authorList>
            <person name="Heo J."/>
            <person name="Kim S.-J."/>
            <person name="Kim J.-S."/>
            <person name="Hong S.-B."/>
            <person name="Kwon S.-W."/>
        </authorList>
    </citation>
    <scope>NUCLEOTIDE SEQUENCE [LARGE SCALE GENOMIC DNA]</scope>
    <source>
        <strain evidence="1 2">2JSPR-7</strain>
    </source>
</reference>
<evidence type="ECO:0000313" key="1">
    <source>
        <dbReference type="EMBL" id="QAY63206.1"/>
    </source>
</evidence>
<gene>
    <name evidence="1" type="ORF">ET495_08090</name>
</gene>
<sequence>MNRPGSSRLRRAVMQALGAPYRYFASRRRGLRAQYRRHVATALAGPAGATEALTERDLDHLPDAVARYVRRSGAVGLPRVTRFRATLRGRIRSSADGPWMAFLGEQVNTYGPHPTRLFLLDATMRGLPVDVLHVMAGGHAVMHVDLLSLVRVVDGSGPAMNQGETVTVFNDLCILAPGALPFAPVTWETLDEHHVRGIFTAAGQTVTAILEFSPDGDLVDFVSDDRLQADARGREFTPMRWSTPISGHRELRGRRTATAASAVWHAPEGAFTYAELEVTDLDTDP</sequence>
<protein>
    <submittedName>
        <fullName evidence="1">Uncharacterized protein</fullName>
    </submittedName>
</protein>
<dbReference type="EMBL" id="CP035495">
    <property type="protein sequence ID" value="QAY63206.1"/>
    <property type="molecule type" value="Genomic_DNA"/>
</dbReference>
<dbReference type="Pfam" id="PF20181">
    <property type="entry name" value="DUF6544"/>
    <property type="match status" value="1"/>
</dbReference>
<dbReference type="InterPro" id="IPR046674">
    <property type="entry name" value="DUF6544"/>
</dbReference>
<dbReference type="AlphaFoldDB" id="A0A4P6ELR0"/>
<proteinExistence type="predicted"/>
<organism evidence="1 2">
    <name type="scientific">Xylanimonas allomyrinae</name>
    <dbReference type="NCBI Taxonomy" id="2509459"/>
    <lineage>
        <taxon>Bacteria</taxon>
        <taxon>Bacillati</taxon>
        <taxon>Actinomycetota</taxon>
        <taxon>Actinomycetes</taxon>
        <taxon>Micrococcales</taxon>
        <taxon>Promicromonosporaceae</taxon>
        <taxon>Xylanimonas</taxon>
    </lineage>
</organism>